<name>A0ABM9SSB8_YERAL</name>
<accession>A0ABM9SSB8</accession>
<sequence length="316" mass="33940">MISVHVQNMLNKYSAMNTKQEPVKSSNSKIGFFKKNITKISHAPIALKLANSTKPPQADMSASIVKVTAQPARIPTDIVSELSIQLEKRNNGGLDGNKTRNSGNKFAEEINKLKAQDALEAPKRAEAEAKDDARIAKLIKAEITLANEAEINTNARAKQVIVDIKVDNKGVPLPPPLPPLSVGETSKINLKSASQLSPIAQHAVASPKTAISDKLISELARELGKRGHGVSNENKASNSGNKFAQEIAKLKVQDALEVPKRAEAEAKDDARIAKLINAEIALTQPAVNKTSAAKQVMVDIKIDEKGIPVPPPLRPL</sequence>
<organism evidence="1 2">
    <name type="scientific">Yersinia aldovae</name>
    <dbReference type="NCBI Taxonomy" id="29483"/>
    <lineage>
        <taxon>Bacteria</taxon>
        <taxon>Pseudomonadati</taxon>
        <taxon>Pseudomonadota</taxon>
        <taxon>Gammaproteobacteria</taxon>
        <taxon>Enterobacterales</taxon>
        <taxon>Yersiniaceae</taxon>
        <taxon>Yersinia</taxon>
    </lineage>
</organism>
<comment type="caution">
    <text evidence="1">The sequence shown here is derived from an EMBL/GenBank/DDBJ whole genome shotgun (WGS) entry which is preliminary data.</text>
</comment>
<keyword evidence="2" id="KW-1185">Reference proteome</keyword>
<dbReference type="Proteomes" id="UP000038647">
    <property type="component" value="Unassembled WGS sequence"/>
</dbReference>
<proteinExistence type="predicted"/>
<evidence type="ECO:0000313" key="1">
    <source>
        <dbReference type="EMBL" id="CNK79136.1"/>
    </source>
</evidence>
<dbReference type="EMBL" id="CQEH01000004">
    <property type="protein sequence ID" value="CNK79136.1"/>
    <property type="molecule type" value="Genomic_DNA"/>
</dbReference>
<gene>
    <name evidence="1" type="ORF">ERS137966_01280</name>
</gene>
<evidence type="ECO:0000313" key="2">
    <source>
        <dbReference type="Proteomes" id="UP000038647"/>
    </source>
</evidence>
<dbReference type="RefSeq" id="WP_049603511.1">
    <property type="nucleotide sequence ID" value="NZ_CQEH01000004.1"/>
</dbReference>
<protein>
    <submittedName>
        <fullName evidence="1">Uncharacterized protein</fullName>
    </submittedName>
</protein>
<reference evidence="1 2" key="1">
    <citation type="submission" date="2015-03" db="EMBL/GenBank/DDBJ databases">
        <authorList>
            <consortium name="Pathogen Informatics"/>
            <person name="Murphy D."/>
        </authorList>
    </citation>
    <scope>NUCLEOTIDE SEQUENCE [LARGE SCALE GENOMIC DNA]</scope>
    <source>
        <strain evidence="1 2">IP08791</strain>
    </source>
</reference>